<comment type="caution">
    <text evidence="1">The sequence shown here is derived from an EMBL/GenBank/DDBJ whole genome shotgun (WGS) entry which is preliminary data.</text>
</comment>
<evidence type="ECO:0000313" key="2">
    <source>
        <dbReference type="Proteomes" id="UP001202052"/>
    </source>
</evidence>
<protein>
    <submittedName>
        <fullName evidence="1">Uncharacterized protein</fullName>
    </submittedName>
</protein>
<name>A0ABT0P5U0_9ACTN</name>
<sequence length="305" mass="32771">MDTSIPERKAARYAAALKAGVNMDYARECTLADRAAWASAALAAYNRQAPKALLPVPRLAERVRLGVLAAEAMAQIAFNIPDERVVDDQESADRVIGDLVAQVFCLTDGRVTSRELHQAAEGLRSEAYPVKLDVLCAVAAAGAEREAAMLAALLDAAQSFGCDVPELADSARAYFETLKAEEVRGGSGGDRGGARLTPAGERGRAPAAAFAPRHGCHGTHLMKLIIPAFEQHCRVSAVDVTRDEVIAEITSRLTRDVFYVPRRKRQGAETRRRMAEVLGLTYGFVVGAGIGLHRDRPRCHAAPTT</sequence>
<dbReference type="RefSeq" id="WP_249493628.1">
    <property type="nucleotide sequence ID" value="NZ_JAMCCK010000142.1"/>
</dbReference>
<dbReference type="EMBL" id="JAMCCK010000142">
    <property type="protein sequence ID" value="MCL3999102.1"/>
    <property type="molecule type" value="Genomic_DNA"/>
</dbReference>
<gene>
    <name evidence="1" type="ORF">M4438_37400</name>
</gene>
<reference evidence="1 2" key="1">
    <citation type="submission" date="2022-05" db="EMBL/GenBank/DDBJ databases">
        <title>Genome Resource of Streptomyces lavenduligriseus GA1-1, a Strain with Broad-Spectrum Antifungal Activity against Phytopathogenic Fungi.</title>
        <authorList>
            <person name="Qi D."/>
        </authorList>
    </citation>
    <scope>NUCLEOTIDE SEQUENCE [LARGE SCALE GENOMIC DNA]</scope>
    <source>
        <strain evidence="1 2">GA1-1</strain>
    </source>
</reference>
<accession>A0ABT0P5U0</accession>
<organism evidence="1 2">
    <name type="scientific">Streptomyces lavenduligriseus</name>
    <dbReference type="NCBI Taxonomy" id="67315"/>
    <lineage>
        <taxon>Bacteria</taxon>
        <taxon>Bacillati</taxon>
        <taxon>Actinomycetota</taxon>
        <taxon>Actinomycetes</taxon>
        <taxon>Kitasatosporales</taxon>
        <taxon>Streptomycetaceae</taxon>
        <taxon>Streptomyces</taxon>
    </lineage>
</organism>
<dbReference type="Proteomes" id="UP001202052">
    <property type="component" value="Unassembled WGS sequence"/>
</dbReference>
<proteinExistence type="predicted"/>
<evidence type="ECO:0000313" key="1">
    <source>
        <dbReference type="EMBL" id="MCL3999102.1"/>
    </source>
</evidence>
<keyword evidence="2" id="KW-1185">Reference proteome</keyword>